<evidence type="ECO:0000259" key="3">
    <source>
        <dbReference type="SMART" id="SM00822"/>
    </source>
</evidence>
<dbReference type="GO" id="GO:0016020">
    <property type="term" value="C:membrane"/>
    <property type="evidence" value="ECO:0007669"/>
    <property type="project" value="TreeGrafter"/>
</dbReference>
<dbReference type="PANTHER" id="PTHR44196">
    <property type="entry name" value="DEHYDROGENASE/REDUCTASE SDR FAMILY MEMBER 7B"/>
    <property type="match status" value="1"/>
</dbReference>
<dbReference type="Proteomes" id="UP000075360">
    <property type="component" value="Unassembled WGS sequence"/>
</dbReference>
<evidence type="ECO:0000313" key="5">
    <source>
        <dbReference type="Proteomes" id="UP000075360"/>
    </source>
</evidence>
<sequence>MSHRCSINCAFKPKGDASFRPNGKGGSVNQVHTKHSELRSILITGATGGIGIELARRYARPGRTLILWGRNAERLQRLATLCCARGAAVVTRQIDLVDGKAALAALREDDTKHPLDLVVLGAGLSDIQPAGQLTEDPEKVLDLCLVNFTIPATLATAAAERMIARGGGKIALIGSVAGFYELPFAASYSSSKAGLAQFAEAANLGWSRHNVRITLIVPGFVDTPMSQRLEGERPFLVSAGSAARRIMRAIKMGKKEYIFPWQFRVLRVVERLVPHFLRARILLSLKAGQKPAKNS</sequence>
<feature type="domain" description="Ketoreductase" evidence="3">
    <location>
        <begin position="39"/>
        <end position="219"/>
    </location>
</feature>
<organism evidence="4 5">
    <name type="scientific">Acetobacter senegalensis</name>
    <dbReference type="NCBI Taxonomy" id="446692"/>
    <lineage>
        <taxon>Bacteria</taxon>
        <taxon>Pseudomonadati</taxon>
        <taxon>Pseudomonadota</taxon>
        <taxon>Alphaproteobacteria</taxon>
        <taxon>Acetobacterales</taxon>
        <taxon>Acetobacteraceae</taxon>
        <taxon>Acetobacter</taxon>
    </lineage>
</organism>
<dbReference type="InterPro" id="IPR036291">
    <property type="entry name" value="NAD(P)-bd_dom_sf"/>
</dbReference>
<evidence type="ECO:0000256" key="1">
    <source>
        <dbReference type="ARBA" id="ARBA00006484"/>
    </source>
</evidence>
<comment type="caution">
    <text evidence="4">The sequence shown here is derived from an EMBL/GenBank/DDBJ whole genome shotgun (WGS) entry which is preliminary data.</text>
</comment>
<dbReference type="SMART" id="SM00822">
    <property type="entry name" value="PKS_KR"/>
    <property type="match status" value="1"/>
</dbReference>
<name>A0A149TZM6_9PROT</name>
<dbReference type="Pfam" id="PF00106">
    <property type="entry name" value="adh_short"/>
    <property type="match status" value="1"/>
</dbReference>
<dbReference type="GO" id="GO:0016491">
    <property type="term" value="F:oxidoreductase activity"/>
    <property type="evidence" value="ECO:0007669"/>
    <property type="project" value="UniProtKB-KW"/>
</dbReference>
<reference evidence="4 5" key="1">
    <citation type="submission" date="2015-06" db="EMBL/GenBank/DDBJ databases">
        <title>Improved classification and identification of acetic acid bacteria using matrix-assisted laser desorption/ionization time-of-flight mass spectrometry; Gluconobacter nephelii and Gluconobacter uchimurae are later heterotypic synonyms of Gluconobacter japonicus and Gluconobacter oxydans, respectively.</title>
        <authorList>
            <person name="Li L."/>
            <person name="Cleenwerck I."/>
            <person name="De Vuyst L."/>
            <person name="Vandamme P."/>
        </authorList>
    </citation>
    <scope>NUCLEOTIDE SEQUENCE [LARGE SCALE GENOMIC DNA]</scope>
    <source>
        <strain evidence="4 5">LMG 23690</strain>
    </source>
</reference>
<dbReference type="PRINTS" id="PR00081">
    <property type="entry name" value="GDHRDH"/>
</dbReference>
<dbReference type="PANTHER" id="PTHR44196:SF1">
    <property type="entry name" value="DEHYDROGENASE_REDUCTASE SDR FAMILY MEMBER 7B"/>
    <property type="match status" value="1"/>
</dbReference>
<evidence type="ECO:0000313" key="4">
    <source>
        <dbReference type="EMBL" id="KXV58623.1"/>
    </source>
</evidence>
<comment type="similarity">
    <text evidence="1">Belongs to the short-chain dehydrogenases/reductases (SDR) family.</text>
</comment>
<protein>
    <submittedName>
        <fullName evidence="4">Oxidoreductase</fullName>
    </submittedName>
</protein>
<dbReference type="EMBL" id="LHZU01000136">
    <property type="protein sequence ID" value="KXV58623.1"/>
    <property type="molecule type" value="Genomic_DNA"/>
</dbReference>
<dbReference type="OrthoDB" id="335726at2"/>
<dbReference type="Gene3D" id="3.40.50.720">
    <property type="entry name" value="NAD(P)-binding Rossmann-like Domain"/>
    <property type="match status" value="1"/>
</dbReference>
<dbReference type="SUPFAM" id="SSF51735">
    <property type="entry name" value="NAD(P)-binding Rossmann-fold domains"/>
    <property type="match status" value="1"/>
</dbReference>
<dbReference type="AlphaFoldDB" id="A0A149TZM6"/>
<evidence type="ECO:0000256" key="2">
    <source>
        <dbReference type="ARBA" id="ARBA00023002"/>
    </source>
</evidence>
<proteinExistence type="inferred from homology"/>
<dbReference type="PATRIC" id="fig|446692.4.peg.2258"/>
<dbReference type="InterPro" id="IPR002347">
    <property type="entry name" value="SDR_fam"/>
</dbReference>
<gene>
    <name evidence="4" type="ORF">AD948_10965</name>
</gene>
<dbReference type="InterPro" id="IPR057326">
    <property type="entry name" value="KR_dom"/>
</dbReference>
<keyword evidence="2" id="KW-0560">Oxidoreductase</keyword>
<accession>A0A149TZM6</accession>